<comment type="similarity">
    <text evidence="1">Belongs to the hemerythrin family.</text>
</comment>
<dbReference type="AlphaFoldDB" id="A0A5J4UVM0"/>
<keyword evidence="4" id="KW-0472">Membrane</keyword>
<sequence length="257" mass="30100">MKTLFQFSNPENIKRNDPTFAFLSMGIQNDLSRLQRAITNQVIDALNSSINYFQMINLITLLLQTVLYFLTFLIVIIPLRSKLKKISEYTIKLHKLIPDDAYTEIIFDKSLASGYEKLDTGESKIIDLILLVVDCIQNQNMRDIRSLTTEIQQSVKQHFMMEENLMHEVKFPHEQRDLHMLEHIRLRQRLTIICDNFNSGQRAQILGSLNYFRSFIQDHFVTYDKPFGDYIKKATGEFCEEDLEIPEEHQALFSPSV</sequence>
<evidence type="ECO:0008006" key="7">
    <source>
        <dbReference type="Google" id="ProtNLM"/>
    </source>
</evidence>
<dbReference type="GO" id="GO:0046872">
    <property type="term" value="F:metal ion binding"/>
    <property type="evidence" value="ECO:0007669"/>
    <property type="project" value="UniProtKB-KW"/>
</dbReference>
<gene>
    <name evidence="5" type="ORF">EZS28_029756</name>
</gene>
<keyword evidence="3" id="KW-0408">Iron</keyword>
<reference evidence="5 6" key="1">
    <citation type="submission" date="2019-03" db="EMBL/GenBank/DDBJ databases">
        <title>Single cell metagenomics reveals metabolic interactions within the superorganism composed of flagellate Streblomastix strix and complex community of Bacteroidetes bacteria on its surface.</title>
        <authorList>
            <person name="Treitli S.C."/>
            <person name="Kolisko M."/>
            <person name="Husnik F."/>
            <person name="Keeling P."/>
            <person name="Hampl V."/>
        </authorList>
    </citation>
    <scope>NUCLEOTIDE SEQUENCE [LARGE SCALE GENOMIC DNA]</scope>
    <source>
        <strain evidence="5">ST1C</strain>
    </source>
</reference>
<evidence type="ECO:0000313" key="5">
    <source>
        <dbReference type="EMBL" id="KAA6374716.1"/>
    </source>
</evidence>
<dbReference type="Gene3D" id="1.20.120.50">
    <property type="entry name" value="Hemerythrin-like"/>
    <property type="match status" value="1"/>
</dbReference>
<accession>A0A5J4UVM0</accession>
<evidence type="ECO:0000256" key="1">
    <source>
        <dbReference type="ARBA" id="ARBA00010587"/>
    </source>
</evidence>
<protein>
    <recommendedName>
        <fullName evidence="7">Hemerythrin-like domain-containing protein</fullName>
    </recommendedName>
</protein>
<dbReference type="InterPro" id="IPR035938">
    <property type="entry name" value="Hemerythrin-like_sf"/>
</dbReference>
<evidence type="ECO:0000256" key="2">
    <source>
        <dbReference type="ARBA" id="ARBA00022723"/>
    </source>
</evidence>
<feature type="transmembrane region" description="Helical" evidence="4">
    <location>
        <begin position="55"/>
        <end position="77"/>
    </location>
</feature>
<keyword evidence="2" id="KW-0479">Metal-binding</keyword>
<dbReference type="EMBL" id="SNRW01011767">
    <property type="protein sequence ID" value="KAA6374716.1"/>
    <property type="molecule type" value="Genomic_DNA"/>
</dbReference>
<keyword evidence="4" id="KW-0812">Transmembrane</keyword>
<proteinExistence type="inferred from homology"/>
<keyword evidence="4" id="KW-1133">Transmembrane helix</keyword>
<evidence type="ECO:0000256" key="3">
    <source>
        <dbReference type="ARBA" id="ARBA00023004"/>
    </source>
</evidence>
<dbReference type="Proteomes" id="UP000324800">
    <property type="component" value="Unassembled WGS sequence"/>
</dbReference>
<name>A0A5J4UVM0_9EUKA</name>
<evidence type="ECO:0000256" key="4">
    <source>
        <dbReference type="SAM" id="Phobius"/>
    </source>
</evidence>
<dbReference type="SUPFAM" id="SSF47188">
    <property type="entry name" value="Hemerythrin-like"/>
    <property type="match status" value="1"/>
</dbReference>
<evidence type="ECO:0000313" key="6">
    <source>
        <dbReference type="Proteomes" id="UP000324800"/>
    </source>
</evidence>
<organism evidence="5 6">
    <name type="scientific">Streblomastix strix</name>
    <dbReference type="NCBI Taxonomy" id="222440"/>
    <lineage>
        <taxon>Eukaryota</taxon>
        <taxon>Metamonada</taxon>
        <taxon>Preaxostyla</taxon>
        <taxon>Oxymonadida</taxon>
        <taxon>Streblomastigidae</taxon>
        <taxon>Streblomastix</taxon>
    </lineage>
</organism>
<comment type="caution">
    <text evidence="5">The sequence shown here is derived from an EMBL/GenBank/DDBJ whole genome shotgun (WGS) entry which is preliminary data.</text>
</comment>